<protein>
    <submittedName>
        <fullName evidence="3">Na+/phosphate symporter</fullName>
    </submittedName>
</protein>
<reference evidence="3 4" key="2">
    <citation type="submission" date="2021-01" db="EMBL/GenBank/DDBJ databases">
        <title>Genomic Encyclopedia of Type Strains, Phase IV (KMG-IV): sequencing the most valuable type-strain genomes for metagenomic binning, comparative biology and taxonomic classification.</title>
        <authorList>
            <person name="Goeker M."/>
        </authorList>
    </citation>
    <scope>NUCLEOTIDE SEQUENCE [LARGE SCALE GENOMIC DNA]</scope>
    <source>
        <strain evidence="3 4">DSM 6130</strain>
    </source>
</reference>
<keyword evidence="4" id="KW-1185">Reference proteome</keyword>
<proteinExistence type="predicted"/>
<accession>A0A9W6ITW4</accession>
<gene>
    <name evidence="2" type="ORF">GCM10008170_15080</name>
    <name evidence="3" type="ORF">JOD31_000409</name>
</gene>
<dbReference type="RefSeq" id="WP_204948649.1">
    <property type="nucleotide sequence ID" value="NZ_BSFF01000002.1"/>
</dbReference>
<dbReference type="EMBL" id="BSFF01000002">
    <property type="protein sequence ID" value="GLK55489.1"/>
    <property type="molecule type" value="Genomic_DNA"/>
</dbReference>
<comment type="caution">
    <text evidence="2">The sequence shown here is derived from an EMBL/GenBank/DDBJ whole genome shotgun (WGS) entry which is preliminary data.</text>
</comment>
<keyword evidence="1" id="KW-0472">Membrane</keyword>
<dbReference type="AlphaFoldDB" id="A0A9W6ITW4"/>
<name>A0A9W6ITW4_9HYPH</name>
<organism evidence="2 5">
    <name type="scientific">Methylopila capsulata</name>
    <dbReference type="NCBI Taxonomy" id="61654"/>
    <lineage>
        <taxon>Bacteria</taxon>
        <taxon>Pseudomonadati</taxon>
        <taxon>Pseudomonadota</taxon>
        <taxon>Alphaproteobacteria</taxon>
        <taxon>Hyphomicrobiales</taxon>
        <taxon>Methylopilaceae</taxon>
        <taxon>Methylopila</taxon>
    </lineage>
</organism>
<evidence type="ECO:0000313" key="5">
    <source>
        <dbReference type="Proteomes" id="UP001143400"/>
    </source>
</evidence>
<evidence type="ECO:0000313" key="2">
    <source>
        <dbReference type="EMBL" id="GLK55489.1"/>
    </source>
</evidence>
<evidence type="ECO:0000313" key="3">
    <source>
        <dbReference type="EMBL" id="MBM7850197.1"/>
    </source>
</evidence>
<dbReference type="Proteomes" id="UP000758856">
    <property type="component" value="Unassembled WGS sequence"/>
</dbReference>
<reference evidence="2" key="1">
    <citation type="journal article" date="2014" name="Int. J. Syst. Evol. Microbiol.">
        <title>Complete genome sequence of Corynebacterium casei LMG S-19264T (=DSM 44701T), isolated from a smear-ripened cheese.</title>
        <authorList>
            <consortium name="US DOE Joint Genome Institute (JGI-PGF)"/>
            <person name="Walter F."/>
            <person name="Albersmeier A."/>
            <person name="Kalinowski J."/>
            <person name="Ruckert C."/>
        </authorList>
    </citation>
    <scope>NUCLEOTIDE SEQUENCE</scope>
    <source>
        <strain evidence="2">VKM B-1606</strain>
    </source>
</reference>
<reference evidence="2" key="3">
    <citation type="submission" date="2023-01" db="EMBL/GenBank/DDBJ databases">
        <authorList>
            <person name="Sun Q."/>
            <person name="Evtushenko L."/>
        </authorList>
    </citation>
    <scope>NUCLEOTIDE SEQUENCE</scope>
    <source>
        <strain evidence="2">VKM B-1606</strain>
    </source>
</reference>
<feature type="transmembrane region" description="Helical" evidence="1">
    <location>
        <begin position="86"/>
        <end position="106"/>
    </location>
</feature>
<evidence type="ECO:0000256" key="1">
    <source>
        <dbReference type="SAM" id="Phobius"/>
    </source>
</evidence>
<keyword evidence="1" id="KW-0812">Transmembrane</keyword>
<keyword evidence="1" id="KW-1133">Transmembrane helix</keyword>
<evidence type="ECO:0000313" key="4">
    <source>
        <dbReference type="Proteomes" id="UP000758856"/>
    </source>
</evidence>
<dbReference type="EMBL" id="JAFBCY010000001">
    <property type="protein sequence ID" value="MBM7850197.1"/>
    <property type="molecule type" value="Genomic_DNA"/>
</dbReference>
<feature type="transmembrane region" description="Helical" evidence="1">
    <location>
        <begin position="53"/>
        <end position="74"/>
    </location>
</feature>
<dbReference type="Proteomes" id="UP001143400">
    <property type="component" value="Unassembled WGS sequence"/>
</dbReference>
<feature type="transmembrane region" description="Helical" evidence="1">
    <location>
        <begin position="21"/>
        <end position="41"/>
    </location>
</feature>
<sequence length="126" mass="12768">MTLPNGAPAPRPSDDRPLSRAAFFGWGLGFISLIALSVVGLGHSPQIRGAANLRYAIVVVLVAAALGAATVMLARSASATRTGEGFRRLGVAFGAAALVLFVWEAIAVGRGLSPSPVGIVAALLGY</sequence>